<proteinExistence type="predicted"/>
<sequence>MRVNHQNFSNSRRNFVSTAVLTKSGIVSVSAARPINTVAPKSSVNVEKTRPNAFQKSHSLSRRPFYQQTTLKNRNLNDKVNTAKGNRVTSVVGEKGSNAVKPSACWVWRPKIKCWLYTTQQMVINSPCIIDKKELAIPGQTGTGKE</sequence>
<gene>
    <name evidence="1" type="ORF">Tco_0861386</name>
</gene>
<comment type="caution">
    <text evidence="1">The sequence shown here is derived from an EMBL/GenBank/DDBJ whole genome shotgun (WGS) entry which is preliminary data.</text>
</comment>
<reference evidence="1" key="2">
    <citation type="submission" date="2022-01" db="EMBL/GenBank/DDBJ databases">
        <authorList>
            <person name="Yamashiro T."/>
            <person name="Shiraishi A."/>
            <person name="Satake H."/>
            <person name="Nakayama K."/>
        </authorList>
    </citation>
    <scope>NUCLEOTIDE SEQUENCE</scope>
</reference>
<accession>A0ABQ5BJC2</accession>
<name>A0ABQ5BJC2_9ASTR</name>
<reference evidence="1" key="1">
    <citation type="journal article" date="2022" name="Int. J. Mol. Sci.">
        <title>Draft Genome of Tanacetum Coccineum: Genomic Comparison of Closely Related Tanacetum-Family Plants.</title>
        <authorList>
            <person name="Yamashiro T."/>
            <person name="Shiraishi A."/>
            <person name="Nakayama K."/>
            <person name="Satake H."/>
        </authorList>
    </citation>
    <scope>NUCLEOTIDE SEQUENCE</scope>
</reference>
<dbReference type="EMBL" id="BQNB010013305">
    <property type="protein sequence ID" value="GJT14344.1"/>
    <property type="molecule type" value="Genomic_DNA"/>
</dbReference>
<evidence type="ECO:0000313" key="2">
    <source>
        <dbReference type="Proteomes" id="UP001151760"/>
    </source>
</evidence>
<protein>
    <submittedName>
        <fullName evidence="1">Uncharacterized protein</fullName>
    </submittedName>
</protein>
<organism evidence="1 2">
    <name type="scientific">Tanacetum coccineum</name>
    <dbReference type="NCBI Taxonomy" id="301880"/>
    <lineage>
        <taxon>Eukaryota</taxon>
        <taxon>Viridiplantae</taxon>
        <taxon>Streptophyta</taxon>
        <taxon>Embryophyta</taxon>
        <taxon>Tracheophyta</taxon>
        <taxon>Spermatophyta</taxon>
        <taxon>Magnoliopsida</taxon>
        <taxon>eudicotyledons</taxon>
        <taxon>Gunneridae</taxon>
        <taxon>Pentapetalae</taxon>
        <taxon>asterids</taxon>
        <taxon>campanulids</taxon>
        <taxon>Asterales</taxon>
        <taxon>Asteraceae</taxon>
        <taxon>Asteroideae</taxon>
        <taxon>Anthemideae</taxon>
        <taxon>Anthemidinae</taxon>
        <taxon>Tanacetum</taxon>
    </lineage>
</organism>
<dbReference type="Proteomes" id="UP001151760">
    <property type="component" value="Unassembled WGS sequence"/>
</dbReference>
<keyword evidence="2" id="KW-1185">Reference proteome</keyword>
<evidence type="ECO:0000313" key="1">
    <source>
        <dbReference type="EMBL" id="GJT14344.1"/>
    </source>
</evidence>